<evidence type="ECO:0000256" key="9">
    <source>
        <dbReference type="RuleBase" id="RU000673"/>
    </source>
</evidence>
<dbReference type="PANTHER" id="PTHR17224">
    <property type="entry name" value="PEPTIDYL-TRNA HYDROLASE"/>
    <property type="match status" value="1"/>
</dbReference>
<comment type="similarity">
    <text evidence="5 8 10">Belongs to the PTH family.</text>
</comment>
<dbReference type="Pfam" id="PF01195">
    <property type="entry name" value="Pept_tRNA_hydro"/>
    <property type="match status" value="1"/>
</dbReference>
<feature type="binding site" evidence="8">
    <location>
        <position position="76"/>
    </location>
    <ligand>
        <name>tRNA</name>
        <dbReference type="ChEBI" id="CHEBI:17843"/>
    </ligand>
</feature>
<feature type="site" description="Discriminates between blocked and unblocked aminoacyl-tRNA" evidence="8">
    <location>
        <position position="15"/>
    </location>
</feature>
<dbReference type="PROSITE" id="PS01195">
    <property type="entry name" value="PEPT_TRNA_HYDROL_1"/>
    <property type="match status" value="1"/>
</dbReference>
<dbReference type="Gene3D" id="3.40.50.1470">
    <property type="entry name" value="Peptidyl-tRNA hydrolase"/>
    <property type="match status" value="1"/>
</dbReference>
<evidence type="ECO:0000313" key="12">
    <source>
        <dbReference type="Proteomes" id="UP000029052"/>
    </source>
</evidence>
<feature type="binding site" evidence="8">
    <location>
        <position position="74"/>
    </location>
    <ligand>
        <name>tRNA</name>
        <dbReference type="ChEBI" id="CHEBI:17843"/>
    </ligand>
</feature>
<evidence type="ECO:0000256" key="6">
    <source>
        <dbReference type="ARBA" id="ARBA00048707"/>
    </source>
</evidence>
<dbReference type="STRING" id="1692.BMAGN_0587"/>
<gene>
    <name evidence="8" type="primary">pth</name>
    <name evidence="11" type="ORF">BMAGN_0587</name>
</gene>
<keyword evidence="4 8" id="KW-0694">RNA-binding</keyword>
<dbReference type="NCBIfam" id="TIGR00447">
    <property type="entry name" value="pth"/>
    <property type="match status" value="1"/>
</dbReference>
<evidence type="ECO:0000256" key="10">
    <source>
        <dbReference type="RuleBase" id="RU004320"/>
    </source>
</evidence>
<sequence>MAEASEFWLIVGLGNPGEKYRNTRHNMGFAVADELATRWSVNFSNHKGLADLGKGVMRLNGESKKFFLAKPLTYMNNSGEAVSSICSYYHIPANHVLVIHDDMDLAFGRIKVKNGGSAGGHNGIKSIDKSLGTNKYDRVRMGTGHASRAGDAHENTINWVLGGFNAQQRKMMPEFLADGADAAETIMFQGLTHAQDIFNARS</sequence>
<comment type="function">
    <text evidence="8">Catalyzes the release of premature peptidyl moieties from peptidyl-tRNA molecules trapped in stalled 50S ribosomal subunits, and thus maintains levels of free tRNAs and 50S ribosomes.</text>
</comment>
<dbReference type="Proteomes" id="UP000029052">
    <property type="component" value="Unassembled WGS sequence"/>
</dbReference>
<evidence type="ECO:0000256" key="1">
    <source>
        <dbReference type="ARBA" id="ARBA00013260"/>
    </source>
</evidence>
<dbReference type="CDD" id="cd00462">
    <property type="entry name" value="PTH"/>
    <property type="match status" value="1"/>
</dbReference>
<feature type="site" description="Stabilizes the basic form of H active site to accept a proton" evidence="8">
    <location>
        <position position="101"/>
    </location>
</feature>
<protein>
    <recommendedName>
        <fullName evidence="7 8">Peptidyl-tRNA hydrolase</fullName>
        <shortName evidence="8">Pth</shortName>
        <ecNumber evidence="1 8">3.1.1.29</ecNumber>
    </recommendedName>
</protein>
<keyword evidence="12" id="KW-1185">Reference proteome</keyword>
<evidence type="ECO:0000256" key="3">
    <source>
        <dbReference type="ARBA" id="ARBA00022801"/>
    </source>
</evidence>
<dbReference type="InterPro" id="IPR036416">
    <property type="entry name" value="Pept_tRNA_hydro_sf"/>
</dbReference>
<comment type="subcellular location">
    <subcellularLocation>
        <location evidence="8">Cytoplasm</location>
    </subcellularLocation>
</comment>
<dbReference type="eggNOG" id="COG0193">
    <property type="taxonomic scope" value="Bacteria"/>
</dbReference>
<dbReference type="GO" id="GO:0072344">
    <property type="term" value="P:rescue of stalled ribosome"/>
    <property type="evidence" value="ECO:0007669"/>
    <property type="project" value="UniProtKB-UniRule"/>
</dbReference>
<dbReference type="GO" id="GO:0006515">
    <property type="term" value="P:protein quality control for misfolded or incompletely synthesized proteins"/>
    <property type="evidence" value="ECO:0007669"/>
    <property type="project" value="UniProtKB-UniRule"/>
</dbReference>
<dbReference type="GO" id="GO:0000049">
    <property type="term" value="F:tRNA binding"/>
    <property type="evidence" value="ECO:0007669"/>
    <property type="project" value="UniProtKB-UniRule"/>
</dbReference>
<dbReference type="PANTHER" id="PTHR17224:SF1">
    <property type="entry name" value="PEPTIDYL-TRNA HYDROLASE"/>
    <property type="match status" value="1"/>
</dbReference>
<feature type="active site" description="Proton acceptor" evidence="8">
    <location>
        <position position="25"/>
    </location>
</feature>
<evidence type="ECO:0000313" key="11">
    <source>
        <dbReference type="EMBL" id="KFI68716.1"/>
    </source>
</evidence>
<dbReference type="SUPFAM" id="SSF53178">
    <property type="entry name" value="Peptidyl-tRNA hydrolase-like"/>
    <property type="match status" value="1"/>
</dbReference>
<dbReference type="HAMAP" id="MF_00083">
    <property type="entry name" value="Pept_tRNA_hydro_bact"/>
    <property type="match status" value="1"/>
</dbReference>
<dbReference type="AlphaFoldDB" id="A0A087BCG6"/>
<comment type="function">
    <text evidence="8">Hydrolyzes ribosome-free peptidyl-tRNAs (with 1 or more amino acids incorporated), which drop off the ribosome during protein synthesis, or as a result of ribosome stalling.</text>
</comment>
<evidence type="ECO:0000256" key="8">
    <source>
        <dbReference type="HAMAP-Rule" id="MF_00083"/>
    </source>
</evidence>
<proteinExistence type="inferred from homology"/>
<keyword evidence="2 8" id="KW-0820">tRNA-binding</keyword>
<keyword evidence="3 8" id="KW-0378">Hydrolase</keyword>
<dbReference type="PROSITE" id="PS01196">
    <property type="entry name" value="PEPT_TRNA_HYDROL_2"/>
    <property type="match status" value="1"/>
</dbReference>
<comment type="caution">
    <text evidence="11">The sequence shown here is derived from an EMBL/GenBank/DDBJ whole genome shotgun (WGS) entry which is preliminary data.</text>
</comment>
<evidence type="ECO:0000256" key="2">
    <source>
        <dbReference type="ARBA" id="ARBA00022555"/>
    </source>
</evidence>
<comment type="catalytic activity">
    <reaction evidence="6 8 9">
        <text>an N-acyl-L-alpha-aminoacyl-tRNA + H2O = an N-acyl-L-amino acid + a tRNA + H(+)</text>
        <dbReference type="Rhea" id="RHEA:54448"/>
        <dbReference type="Rhea" id="RHEA-COMP:10123"/>
        <dbReference type="Rhea" id="RHEA-COMP:13883"/>
        <dbReference type="ChEBI" id="CHEBI:15377"/>
        <dbReference type="ChEBI" id="CHEBI:15378"/>
        <dbReference type="ChEBI" id="CHEBI:59874"/>
        <dbReference type="ChEBI" id="CHEBI:78442"/>
        <dbReference type="ChEBI" id="CHEBI:138191"/>
        <dbReference type="EC" id="3.1.1.29"/>
    </reaction>
</comment>
<dbReference type="InterPro" id="IPR001328">
    <property type="entry name" value="Pept_tRNA_hydro"/>
</dbReference>
<dbReference type="EC" id="3.1.1.29" evidence="1 8"/>
<evidence type="ECO:0000256" key="5">
    <source>
        <dbReference type="ARBA" id="ARBA00038063"/>
    </source>
</evidence>
<organism evidence="11 12">
    <name type="scientific">Bifidobacterium magnum</name>
    <dbReference type="NCBI Taxonomy" id="1692"/>
    <lineage>
        <taxon>Bacteria</taxon>
        <taxon>Bacillati</taxon>
        <taxon>Actinomycetota</taxon>
        <taxon>Actinomycetes</taxon>
        <taxon>Bifidobacteriales</taxon>
        <taxon>Bifidobacteriaceae</taxon>
        <taxon>Bifidobacterium</taxon>
    </lineage>
</organism>
<dbReference type="FunFam" id="3.40.50.1470:FF:000001">
    <property type="entry name" value="Peptidyl-tRNA hydrolase"/>
    <property type="match status" value="1"/>
</dbReference>
<reference evidence="11 12" key="1">
    <citation type="submission" date="2014-03" db="EMBL/GenBank/DDBJ databases">
        <title>Genomics of Bifidobacteria.</title>
        <authorList>
            <person name="Ventura M."/>
            <person name="Milani C."/>
            <person name="Lugli G.A."/>
        </authorList>
    </citation>
    <scope>NUCLEOTIDE SEQUENCE [LARGE SCALE GENOMIC DNA]</scope>
    <source>
        <strain evidence="11 12">LMG 11591</strain>
    </source>
</reference>
<dbReference type="GO" id="GO:0004045">
    <property type="term" value="F:peptidyl-tRNA hydrolase activity"/>
    <property type="evidence" value="ECO:0007669"/>
    <property type="project" value="UniProtKB-UniRule"/>
</dbReference>
<dbReference type="EMBL" id="JGZB01000003">
    <property type="protein sequence ID" value="KFI68716.1"/>
    <property type="molecule type" value="Genomic_DNA"/>
</dbReference>
<comment type="subunit">
    <text evidence="8">Monomer.</text>
</comment>
<feature type="binding site" evidence="8">
    <location>
        <position position="20"/>
    </location>
    <ligand>
        <name>tRNA</name>
        <dbReference type="ChEBI" id="CHEBI:17843"/>
    </ligand>
</feature>
<dbReference type="GO" id="GO:0005737">
    <property type="term" value="C:cytoplasm"/>
    <property type="evidence" value="ECO:0007669"/>
    <property type="project" value="UniProtKB-SubCell"/>
</dbReference>
<accession>A0A087BCG6</accession>
<dbReference type="InterPro" id="IPR018171">
    <property type="entry name" value="Pept_tRNA_hydro_CS"/>
</dbReference>
<evidence type="ECO:0000256" key="7">
    <source>
        <dbReference type="ARBA" id="ARBA00050038"/>
    </source>
</evidence>
<dbReference type="RefSeq" id="WP_022859194.1">
    <property type="nucleotide sequence ID" value="NZ_JGZB01000003.1"/>
</dbReference>
<name>A0A087BCG6_9BIFI</name>
<feature type="binding site" evidence="8">
    <location>
        <position position="122"/>
    </location>
    <ligand>
        <name>tRNA</name>
        <dbReference type="ChEBI" id="CHEBI:17843"/>
    </ligand>
</feature>
<keyword evidence="8" id="KW-0963">Cytoplasm</keyword>
<evidence type="ECO:0000256" key="4">
    <source>
        <dbReference type="ARBA" id="ARBA00022884"/>
    </source>
</evidence>